<dbReference type="AlphaFoldDB" id="A0A1G9RMN3"/>
<name>A0A1G9RMN3_9SPHI</name>
<accession>A0A1G9RMN3</accession>
<dbReference type="EMBL" id="FNGY01000003">
    <property type="protein sequence ID" value="SDM24538.1"/>
    <property type="molecule type" value="Genomic_DNA"/>
</dbReference>
<reference evidence="2" key="1">
    <citation type="submission" date="2016-10" db="EMBL/GenBank/DDBJ databases">
        <authorList>
            <person name="Varghese N."/>
            <person name="Submissions S."/>
        </authorList>
    </citation>
    <scope>NUCLEOTIDE SEQUENCE [LARGE SCALE GENOMIC DNA]</scope>
    <source>
        <strain evidence="2">DSM 19110</strain>
    </source>
</reference>
<organism evidence="1 2">
    <name type="scientific">Pedobacter steynii</name>
    <dbReference type="NCBI Taxonomy" id="430522"/>
    <lineage>
        <taxon>Bacteria</taxon>
        <taxon>Pseudomonadati</taxon>
        <taxon>Bacteroidota</taxon>
        <taxon>Sphingobacteriia</taxon>
        <taxon>Sphingobacteriales</taxon>
        <taxon>Sphingobacteriaceae</taxon>
        <taxon>Pedobacter</taxon>
    </lineage>
</organism>
<dbReference type="InterPro" id="IPR036286">
    <property type="entry name" value="LexA/Signal_pep-like_sf"/>
</dbReference>
<dbReference type="GO" id="GO:0003677">
    <property type="term" value="F:DNA binding"/>
    <property type="evidence" value="ECO:0007669"/>
    <property type="project" value="InterPro"/>
</dbReference>
<dbReference type="InterPro" id="IPR010982">
    <property type="entry name" value="Lambda_DNA-bd_dom_sf"/>
</dbReference>
<evidence type="ECO:0000313" key="2">
    <source>
        <dbReference type="Proteomes" id="UP000183200"/>
    </source>
</evidence>
<dbReference type="Gene3D" id="1.10.260.40">
    <property type="entry name" value="lambda repressor-like DNA-binding domains"/>
    <property type="match status" value="1"/>
</dbReference>
<dbReference type="Proteomes" id="UP000183200">
    <property type="component" value="Unassembled WGS sequence"/>
</dbReference>
<dbReference type="SUPFAM" id="SSF51306">
    <property type="entry name" value="LexA/Signal peptidase"/>
    <property type="match status" value="1"/>
</dbReference>
<dbReference type="STRING" id="430522.BFS30_01810"/>
<proteinExistence type="predicted"/>
<evidence type="ECO:0000313" key="1">
    <source>
        <dbReference type="EMBL" id="SDM24538.1"/>
    </source>
</evidence>
<dbReference type="Gene3D" id="2.10.109.10">
    <property type="entry name" value="Umud Fragment, subunit A"/>
    <property type="match status" value="1"/>
</dbReference>
<sequence>MNQEEKNSQKFQRLKEIYSFFKFKNDTEFGKAINMSKSYVSEILKSEKAPKTMGQKLEDHLGVSRKWYEEGEGEMLPESAVTQKANSTSLGEIHYPLEVGDSPFIDLGEGKYIMVVPLVNEYAYAGYLPGYRDPEYLEELPKHTIIVDKHHKGQYRAFEIVGDSMDDNTKESISDGSIATGREIQQHLWTSKFHTHRFKDYIIVHKKHGIIAKRITHHDTDTGVITCHSLNPDKDRYPDFDIHLDDVRQMFNIVNVLQKR</sequence>
<keyword evidence="2" id="KW-1185">Reference proteome</keyword>
<gene>
    <name evidence="1" type="ORF">SAMN05421820_103298</name>
</gene>
<protein>
    <submittedName>
        <fullName evidence="1">Uncharacterized protein</fullName>
    </submittedName>
</protein>